<comment type="caution">
    <text evidence="1">The sequence shown here is derived from an EMBL/GenBank/DDBJ whole genome shotgun (WGS) entry which is preliminary data.</text>
</comment>
<name>A0A0F9C191_9ZZZZ</name>
<gene>
    <name evidence="1" type="ORF">LCGC14_2379790</name>
</gene>
<accession>A0A0F9C191</accession>
<proteinExistence type="predicted"/>
<feature type="non-terminal residue" evidence="1">
    <location>
        <position position="1"/>
    </location>
</feature>
<dbReference type="AlphaFoldDB" id="A0A0F9C191"/>
<evidence type="ECO:0008006" key="2">
    <source>
        <dbReference type="Google" id="ProtNLM"/>
    </source>
</evidence>
<protein>
    <recommendedName>
        <fullName evidence="2">UDP-N-acetylglucosamine 2-epimerase domain-containing protein</fullName>
    </recommendedName>
</protein>
<dbReference type="Gene3D" id="3.40.50.12580">
    <property type="match status" value="1"/>
</dbReference>
<dbReference type="InterPro" id="IPR043148">
    <property type="entry name" value="TagF_C"/>
</dbReference>
<reference evidence="1" key="1">
    <citation type="journal article" date="2015" name="Nature">
        <title>Complex archaea that bridge the gap between prokaryotes and eukaryotes.</title>
        <authorList>
            <person name="Spang A."/>
            <person name="Saw J.H."/>
            <person name="Jorgensen S.L."/>
            <person name="Zaremba-Niedzwiedzka K."/>
            <person name="Martijn J."/>
            <person name="Lind A.E."/>
            <person name="van Eijk R."/>
            <person name="Schleper C."/>
            <person name="Guy L."/>
            <person name="Ettema T.J."/>
        </authorList>
    </citation>
    <scope>NUCLEOTIDE SEQUENCE</scope>
</reference>
<evidence type="ECO:0000313" key="1">
    <source>
        <dbReference type="EMBL" id="KKL27975.1"/>
    </source>
</evidence>
<dbReference type="EMBL" id="LAZR01035265">
    <property type="protein sequence ID" value="KKL27975.1"/>
    <property type="molecule type" value="Genomic_DNA"/>
</dbReference>
<dbReference type="SUPFAM" id="SSF53756">
    <property type="entry name" value="UDP-Glycosyltransferase/glycogen phosphorylase"/>
    <property type="match status" value="1"/>
</dbReference>
<organism evidence="1">
    <name type="scientific">marine sediment metagenome</name>
    <dbReference type="NCBI Taxonomy" id="412755"/>
    <lineage>
        <taxon>unclassified sequences</taxon>
        <taxon>metagenomes</taxon>
        <taxon>ecological metagenomes</taxon>
    </lineage>
</organism>
<sequence length="296" mass="33668">IYRLFLRLGQIGVRPKLIINWYENQNLDRALIIGARKGMPQTRIVATQMYVISSNKLNLFPTQSEVDAKIAPDFLLETSQYQCKRVQAFTKDIPCQPVAALRFDHLFNDVCLRGEGRVQKRDVVLVLLPYDVQEAVELLVTLKKGLEQIKGGINFLIKGHPDYDTKTLVDAFGENEWPQKYEMFNGNVSDALRKAKIVISSNTSSMVEAAVRGIPVVFVGRQTVLNHNYLSDINRELSVECFSSAELITTINMLFNLPHSKIKKFKERGDKLRDLLFTPVNEETMMPFLGNELESS</sequence>